<keyword evidence="9" id="KW-0325">Glycoprotein</keyword>
<keyword evidence="8 10" id="KW-0472">Membrane</keyword>
<proteinExistence type="inferred from homology"/>
<dbReference type="OrthoDB" id="28748at2759"/>
<evidence type="ECO:0000256" key="10">
    <source>
        <dbReference type="SAM" id="Phobius"/>
    </source>
</evidence>
<keyword evidence="4" id="KW-0337">GPI-anchor biosynthesis</keyword>
<dbReference type="GO" id="GO:0006506">
    <property type="term" value="P:GPI anchor biosynthetic process"/>
    <property type="evidence" value="ECO:0007669"/>
    <property type="project" value="UniProtKB-UniPathway"/>
</dbReference>
<evidence type="ECO:0000256" key="5">
    <source>
        <dbReference type="ARBA" id="ARBA00022692"/>
    </source>
</evidence>
<feature type="transmembrane region" description="Helical" evidence="10">
    <location>
        <begin position="294"/>
        <end position="317"/>
    </location>
</feature>
<evidence type="ECO:0000313" key="11">
    <source>
        <dbReference type="EMBL" id="OMH82592.1"/>
    </source>
</evidence>
<dbReference type="PANTHER" id="PTHR21072">
    <property type="entry name" value="GPI TRANSAMIDASE COMPONENT PIG-S"/>
    <property type="match status" value="1"/>
</dbReference>
<evidence type="ECO:0000256" key="6">
    <source>
        <dbReference type="ARBA" id="ARBA00022824"/>
    </source>
</evidence>
<keyword evidence="5 10" id="KW-0812">Transmembrane</keyword>
<comment type="pathway">
    <text evidence="2">Glycolipid biosynthesis; glycosylphosphatidylinositol-anchor biosynthesis.</text>
</comment>
<evidence type="ECO:0000256" key="1">
    <source>
        <dbReference type="ARBA" id="ARBA00004477"/>
    </source>
</evidence>
<evidence type="ECO:0000256" key="3">
    <source>
        <dbReference type="ARBA" id="ARBA00005316"/>
    </source>
</evidence>
<gene>
    <name evidence="11" type="ORF">AX774_g3923</name>
</gene>
<keyword evidence="12" id="KW-1185">Reference proteome</keyword>
<reference evidence="12" key="1">
    <citation type="submission" date="2017-01" db="EMBL/GenBank/DDBJ databases">
        <authorList>
            <person name="Wang Y."/>
            <person name="White M."/>
            <person name="Kvist S."/>
            <person name="Moncalvo J.-M."/>
        </authorList>
    </citation>
    <scope>NUCLEOTIDE SEQUENCE [LARGE SCALE GENOMIC DNA]</scope>
    <source>
        <strain evidence="12">COL-18-3</strain>
    </source>
</reference>
<dbReference type="PANTHER" id="PTHR21072:SF13">
    <property type="entry name" value="GPI TRANSAMIDASE COMPONENT PIG-S"/>
    <property type="match status" value="1"/>
</dbReference>
<dbReference type="Pfam" id="PF10510">
    <property type="entry name" value="PIG-S"/>
    <property type="match status" value="1"/>
</dbReference>
<protein>
    <submittedName>
        <fullName evidence="11">GPI transamidase component PIG-S</fullName>
    </submittedName>
</protein>
<dbReference type="Proteomes" id="UP000188320">
    <property type="component" value="Unassembled WGS sequence"/>
</dbReference>
<evidence type="ECO:0000256" key="2">
    <source>
        <dbReference type="ARBA" id="ARBA00004687"/>
    </source>
</evidence>
<dbReference type="GO" id="GO:0016255">
    <property type="term" value="P:attachment of GPI anchor to protein"/>
    <property type="evidence" value="ECO:0007669"/>
    <property type="project" value="InterPro"/>
</dbReference>
<comment type="caution">
    <text evidence="11">The sequence shown here is derived from an EMBL/GenBank/DDBJ whole genome shotgun (WGS) entry which is preliminary data.</text>
</comment>
<dbReference type="InterPro" id="IPR019540">
    <property type="entry name" value="PtdIno-glycan_biosynth_class_S"/>
</dbReference>
<organism evidence="11 12">
    <name type="scientific">Zancudomyces culisetae</name>
    <name type="common">Gut fungus</name>
    <name type="synonym">Smittium culisetae</name>
    <dbReference type="NCBI Taxonomy" id="1213189"/>
    <lineage>
        <taxon>Eukaryota</taxon>
        <taxon>Fungi</taxon>
        <taxon>Fungi incertae sedis</taxon>
        <taxon>Zoopagomycota</taxon>
        <taxon>Kickxellomycotina</taxon>
        <taxon>Harpellomycetes</taxon>
        <taxon>Harpellales</taxon>
        <taxon>Legeriomycetaceae</taxon>
        <taxon>Zancudomyces</taxon>
    </lineage>
</organism>
<evidence type="ECO:0000256" key="4">
    <source>
        <dbReference type="ARBA" id="ARBA00022502"/>
    </source>
</evidence>
<keyword evidence="7 10" id="KW-1133">Transmembrane helix</keyword>
<name>A0A1R1PNY6_ZANCU</name>
<comment type="subcellular location">
    <subcellularLocation>
        <location evidence="1">Endoplasmic reticulum membrane</location>
        <topology evidence="1">Multi-pass membrane protein</topology>
    </subcellularLocation>
</comment>
<dbReference type="GO" id="GO:0042765">
    <property type="term" value="C:GPI-anchor transamidase complex"/>
    <property type="evidence" value="ECO:0007669"/>
    <property type="project" value="InterPro"/>
</dbReference>
<comment type="similarity">
    <text evidence="3">Belongs to the PIGS family.</text>
</comment>
<keyword evidence="6" id="KW-0256">Endoplasmic reticulum</keyword>
<sequence length="339" mass="38621">MKETYDGTCLDWEIESAIKEYLEPFLNEISDLVEFKVTSQIQHFTELTNVQPVEQNNARHISASKLPNFINSAEWNFASTDTDLPSIQFVIYVASEKLGPLYLLSPNDGVIKHFWHSILGKPSANNGFLLPQWGGVVIHNPVTKNKQDPEHKSSHNNQLLGTQENFELAQPHLKNSYAQITYPSNTKSSDTGGYAQVNYVGLDFWEHLFLKNKYTVENTASAISTLNALYRLTTSMTDMVIRDEIKEAVELSLQNLAVPNLEFINSVMAAQYANFAFFHDTMVSMLYFPTEHKYAMYLPYFLPITLPVLAAIANYIARRKQKHKKQSAVENQEEKLKSE</sequence>
<evidence type="ECO:0000313" key="12">
    <source>
        <dbReference type="Proteomes" id="UP000188320"/>
    </source>
</evidence>
<dbReference type="EMBL" id="LSSK01000634">
    <property type="protein sequence ID" value="OMH82592.1"/>
    <property type="molecule type" value="Genomic_DNA"/>
</dbReference>
<dbReference type="UniPathway" id="UPA00196"/>
<dbReference type="AlphaFoldDB" id="A0A1R1PNY6"/>
<evidence type="ECO:0000256" key="7">
    <source>
        <dbReference type="ARBA" id="ARBA00022989"/>
    </source>
</evidence>
<accession>A0A1R1PNY6</accession>
<evidence type="ECO:0000256" key="9">
    <source>
        <dbReference type="ARBA" id="ARBA00023180"/>
    </source>
</evidence>
<evidence type="ECO:0000256" key="8">
    <source>
        <dbReference type="ARBA" id="ARBA00023136"/>
    </source>
</evidence>